<proteinExistence type="predicted"/>
<evidence type="ECO:0000313" key="2">
    <source>
        <dbReference type="Proteomes" id="UP001057402"/>
    </source>
</evidence>
<accession>A0ACB9N442</accession>
<dbReference type="Proteomes" id="UP001057402">
    <property type="component" value="Chromosome 8"/>
</dbReference>
<name>A0ACB9N442_9MYRT</name>
<evidence type="ECO:0000313" key="1">
    <source>
        <dbReference type="EMBL" id="KAI4331330.1"/>
    </source>
</evidence>
<protein>
    <submittedName>
        <fullName evidence="1">Uncharacterized protein</fullName>
    </submittedName>
</protein>
<dbReference type="EMBL" id="CM042887">
    <property type="protein sequence ID" value="KAI4331330.1"/>
    <property type="molecule type" value="Genomic_DNA"/>
</dbReference>
<organism evidence="1 2">
    <name type="scientific">Melastoma candidum</name>
    <dbReference type="NCBI Taxonomy" id="119954"/>
    <lineage>
        <taxon>Eukaryota</taxon>
        <taxon>Viridiplantae</taxon>
        <taxon>Streptophyta</taxon>
        <taxon>Embryophyta</taxon>
        <taxon>Tracheophyta</taxon>
        <taxon>Spermatophyta</taxon>
        <taxon>Magnoliopsida</taxon>
        <taxon>eudicotyledons</taxon>
        <taxon>Gunneridae</taxon>
        <taxon>Pentapetalae</taxon>
        <taxon>rosids</taxon>
        <taxon>malvids</taxon>
        <taxon>Myrtales</taxon>
        <taxon>Melastomataceae</taxon>
        <taxon>Melastomatoideae</taxon>
        <taxon>Melastomateae</taxon>
        <taxon>Melastoma</taxon>
    </lineage>
</organism>
<comment type="caution">
    <text evidence="1">The sequence shown here is derived from an EMBL/GenBank/DDBJ whole genome shotgun (WGS) entry which is preliminary data.</text>
</comment>
<keyword evidence="2" id="KW-1185">Reference proteome</keyword>
<reference evidence="2" key="1">
    <citation type="journal article" date="2023" name="Front. Plant Sci.">
        <title>Chromosomal-level genome assembly of Melastoma candidum provides insights into trichome evolution.</title>
        <authorList>
            <person name="Zhong Y."/>
            <person name="Wu W."/>
            <person name="Sun C."/>
            <person name="Zou P."/>
            <person name="Liu Y."/>
            <person name="Dai S."/>
            <person name="Zhou R."/>
        </authorList>
    </citation>
    <scope>NUCLEOTIDE SEQUENCE [LARGE SCALE GENOMIC DNA]</scope>
</reference>
<sequence>MIEAVLRFVFIVLPMAMTTLVTMLRQPFSPFLQHGGGNVNAAFFIFGDSLLDAGNNDYLNISIKANHWPFGETFFHYPTGRVCDGRIPPDFIAEHAGLPFIKPYLQPNFTDYTDGANFASSGAGVLRQTSPDVLYLELQVSFFEEVTKRLKRQKGNNHVQKLISEAVYHIGIGGDDYMSFDNASMYSNTTISPVEKEVFVSWVIGNLTIYIKKVHELGGRKFFFQNVGPIGCLPSVRYDAGIDGCWKDANILAQMHNVALSRLLPELEKEMVGFKYVLFDYYTMLLERIFNNSEYGFQVGKSACCGSGAYNGKFSCGIKGEEFTLCPDPNVFVFFDSAHPTEAANKQLSWLMWNGEPPVTRPRNLKSLFEVPLD</sequence>
<gene>
    <name evidence="1" type="ORF">MLD38_029523</name>
</gene>